<feature type="domain" description="Interferon-related developmental regulator N-terminal" evidence="3">
    <location>
        <begin position="20"/>
        <end position="309"/>
    </location>
</feature>
<dbReference type="Pfam" id="PF05004">
    <property type="entry name" value="IFRD"/>
    <property type="match status" value="1"/>
</dbReference>
<organism evidence="4">
    <name type="scientific">Oikopleura dioica</name>
    <name type="common">Tunicate</name>
    <dbReference type="NCBI Taxonomy" id="34765"/>
    <lineage>
        <taxon>Eukaryota</taxon>
        <taxon>Metazoa</taxon>
        <taxon>Chordata</taxon>
        <taxon>Tunicata</taxon>
        <taxon>Appendicularia</taxon>
        <taxon>Copelata</taxon>
        <taxon>Oikopleuridae</taxon>
        <taxon>Oikopleura</taxon>
    </lineage>
</organism>
<protein>
    <recommendedName>
        <fullName evidence="3">Interferon-related developmental regulator N-terminal domain-containing protein</fullName>
    </recommendedName>
</protein>
<dbReference type="AlphaFoldDB" id="E4X4W2"/>
<dbReference type="SUPFAM" id="SSF48371">
    <property type="entry name" value="ARM repeat"/>
    <property type="match status" value="1"/>
</dbReference>
<dbReference type="PANTHER" id="PTHR12354:SF1">
    <property type="entry name" value="INTERFERON-RELATED DEVELOPMENTAL REGULATOR 1"/>
    <property type="match status" value="1"/>
</dbReference>
<feature type="compositionally biased region" description="Basic and acidic residues" evidence="2">
    <location>
        <begin position="415"/>
        <end position="424"/>
    </location>
</feature>
<proteinExistence type="inferred from homology"/>
<dbReference type="InterPro" id="IPR007701">
    <property type="entry name" value="Interferon-rel_develop_reg_N"/>
</dbReference>
<dbReference type="EMBL" id="FN653025">
    <property type="protein sequence ID" value="CBY18331.1"/>
    <property type="molecule type" value="Genomic_DNA"/>
</dbReference>
<name>E4X4W2_OIKDI</name>
<evidence type="ECO:0000256" key="2">
    <source>
        <dbReference type="SAM" id="MobiDB-lite"/>
    </source>
</evidence>
<evidence type="ECO:0000256" key="1">
    <source>
        <dbReference type="ARBA" id="ARBA00008828"/>
    </source>
</evidence>
<feature type="region of interest" description="Disordered" evidence="2">
    <location>
        <begin position="1"/>
        <end position="32"/>
    </location>
</feature>
<dbReference type="InParanoid" id="E4X4W2"/>
<dbReference type="Proteomes" id="UP000001307">
    <property type="component" value="Unassembled WGS sequence"/>
</dbReference>
<accession>E4X4W2</accession>
<keyword evidence="5" id="KW-1185">Reference proteome</keyword>
<feature type="region of interest" description="Disordered" evidence="2">
    <location>
        <begin position="401"/>
        <end position="424"/>
    </location>
</feature>
<dbReference type="OrthoDB" id="18978at2759"/>
<reference evidence="4" key="1">
    <citation type="journal article" date="2010" name="Science">
        <title>Plasticity of animal genome architecture unmasked by rapid evolution of a pelagic tunicate.</title>
        <authorList>
            <person name="Denoeud F."/>
            <person name="Henriet S."/>
            <person name="Mungpakdee S."/>
            <person name="Aury J.M."/>
            <person name="Da Silva C."/>
            <person name="Brinkmann H."/>
            <person name="Mikhaleva J."/>
            <person name="Olsen L.C."/>
            <person name="Jubin C."/>
            <person name="Canestro C."/>
            <person name="Bouquet J.M."/>
            <person name="Danks G."/>
            <person name="Poulain J."/>
            <person name="Campsteijn C."/>
            <person name="Adamski M."/>
            <person name="Cross I."/>
            <person name="Yadetie F."/>
            <person name="Muffato M."/>
            <person name="Louis A."/>
            <person name="Butcher S."/>
            <person name="Tsagkogeorga G."/>
            <person name="Konrad A."/>
            <person name="Singh S."/>
            <person name="Jensen M.F."/>
            <person name="Cong E.H."/>
            <person name="Eikeseth-Otteraa H."/>
            <person name="Noel B."/>
            <person name="Anthouard V."/>
            <person name="Porcel B.M."/>
            <person name="Kachouri-Lafond R."/>
            <person name="Nishino A."/>
            <person name="Ugolini M."/>
            <person name="Chourrout P."/>
            <person name="Nishida H."/>
            <person name="Aasland R."/>
            <person name="Huzurbazar S."/>
            <person name="Westhof E."/>
            <person name="Delsuc F."/>
            <person name="Lehrach H."/>
            <person name="Reinhardt R."/>
            <person name="Weissenbach J."/>
            <person name="Roy S.W."/>
            <person name="Artiguenave F."/>
            <person name="Postlethwait J.H."/>
            <person name="Manak J.R."/>
            <person name="Thompson E.M."/>
            <person name="Jaillon O."/>
            <person name="Du Pasquier L."/>
            <person name="Boudinot P."/>
            <person name="Liberles D.A."/>
            <person name="Volff J.N."/>
            <person name="Philippe H."/>
            <person name="Lenhard B."/>
            <person name="Roest Crollius H."/>
            <person name="Wincker P."/>
            <person name="Chourrout D."/>
        </authorList>
    </citation>
    <scope>NUCLEOTIDE SEQUENCE [LARGE SCALE GENOMIC DNA]</scope>
</reference>
<sequence>MGKKNRRNKNAATSGDDMSEVSSMMSFSTAASDRSESDHVEYIDDDSKFKMMIDEIGNKNSKTSVPALKFIFTKMQQMPMTSLLASQKLTLSTELYRALRKSKSDFRLMLLKCIAVLFLSLDEEDANEIFEDVQRELIASLKDKVKDAALALGIVTSTCFNPDLVCASFAAYRDIIKRAYLKGDDLPPVLKGTDAVFVTSCLESWSYLIAATSHYGGFRRLIEKEIDELSPELPGLLRSASVDVRLAASEAAALATEIAREFRGDEFDFDNVDDMLECLDDLAQGTAVGGGSVKSLKKNDRKNQKMTVRNTRDLILDRVPADVKTVQISIQEQLELDNYCDITRYEGICWCLEGGINMHLTYNELLRNADWFELGSIVPRVTKLDKLDAIDKLHRQVVRGQIDKNRNNARKKERQNRADDHYYD</sequence>
<evidence type="ECO:0000313" key="5">
    <source>
        <dbReference type="Proteomes" id="UP000001307"/>
    </source>
</evidence>
<evidence type="ECO:0000313" key="4">
    <source>
        <dbReference type="EMBL" id="CBY18331.1"/>
    </source>
</evidence>
<feature type="compositionally biased region" description="Polar residues" evidence="2">
    <location>
        <begin position="20"/>
        <end position="32"/>
    </location>
</feature>
<evidence type="ECO:0000259" key="3">
    <source>
        <dbReference type="Pfam" id="PF05004"/>
    </source>
</evidence>
<dbReference type="InterPro" id="IPR016024">
    <property type="entry name" value="ARM-type_fold"/>
</dbReference>
<dbReference type="PANTHER" id="PTHR12354">
    <property type="entry name" value="INTERFERON-RELATED DEVELOPMENTAL REGULATOR"/>
    <property type="match status" value="1"/>
</dbReference>
<dbReference type="InterPro" id="IPR039777">
    <property type="entry name" value="IFRD"/>
</dbReference>
<gene>
    <name evidence="4" type="ORF">GSOID_T00002185001</name>
</gene>
<comment type="similarity">
    <text evidence="1">Belongs to the IFRD family.</text>
</comment>